<evidence type="ECO:0000313" key="2">
    <source>
        <dbReference type="EMBL" id="CAH1450412.1"/>
    </source>
</evidence>
<gene>
    <name evidence="2" type="ORF">LVIROSA_LOCUS35839</name>
</gene>
<dbReference type="AlphaFoldDB" id="A0AAU9PJ95"/>
<keyword evidence="1" id="KW-1133">Transmembrane helix</keyword>
<comment type="caution">
    <text evidence="2">The sequence shown here is derived from an EMBL/GenBank/DDBJ whole genome shotgun (WGS) entry which is preliminary data.</text>
</comment>
<keyword evidence="1" id="KW-0812">Transmembrane</keyword>
<proteinExistence type="predicted"/>
<sequence length="146" mass="16542">MLKHYFVTPLLCIVVDSFLPYFPFPTIPSKILTRFIKKYICSNSKNPDRHPTTTINVVGLANAGIGSHQSGKLSPRAIKEAADRTVVEIELPRQQAKGCLNTTLKMTYFRDGFMKYVEKRVFSYWGFVASGSHKRYGGNHGSLNRR</sequence>
<reference evidence="2 3" key="1">
    <citation type="submission" date="2022-01" db="EMBL/GenBank/DDBJ databases">
        <authorList>
            <person name="Xiong W."/>
            <person name="Schranz E."/>
        </authorList>
    </citation>
    <scope>NUCLEOTIDE SEQUENCE [LARGE SCALE GENOMIC DNA]</scope>
</reference>
<dbReference type="Proteomes" id="UP001157418">
    <property type="component" value="Unassembled WGS sequence"/>
</dbReference>
<accession>A0AAU9PJ95</accession>
<keyword evidence="1" id="KW-0472">Membrane</keyword>
<protein>
    <submittedName>
        <fullName evidence="2">Uncharacterized protein</fullName>
    </submittedName>
</protein>
<organism evidence="2 3">
    <name type="scientific">Lactuca virosa</name>
    <dbReference type="NCBI Taxonomy" id="75947"/>
    <lineage>
        <taxon>Eukaryota</taxon>
        <taxon>Viridiplantae</taxon>
        <taxon>Streptophyta</taxon>
        <taxon>Embryophyta</taxon>
        <taxon>Tracheophyta</taxon>
        <taxon>Spermatophyta</taxon>
        <taxon>Magnoliopsida</taxon>
        <taxon>eudicotyledons</taxon>
        <taxon>Gunneridae</taxon>
        <taxon>Pentapetalae</taxon>
        <taxon>asterids</taxon>
        <taxon>campanulids</taxon>
        <taxon>Asterales</taxon>
        <taxon>Asteraceae</taxon>
        <taxon>Cichorioideae</taxon>
        <taxon>Cichorieae</taxon>
        <taxon>Lactucinae</taxon>
        <taxon>Lactuca</taxon>
    </lineage>
</organism>
<dbReference type="EMBL" id="CAKMRJ010005634">
    <property type="protein sequence ID" value="CAH1450412.1"/>
    <property type="molecule type" value="Genomic_DNA"/>
</dbReference>
<evidence type="ECO:0000256" key="1">
    <source>
        <dbReference type="SAM" id="Phobius"/>
    </source>
</evidence>
<evidence type="ECO:0000313" key="3">
    <source>
        <dbReference type="Proteomes" id="UP001157418"/>
    </source>
</evidence>
<keyword evidence="3" id="KW-1185">Reference proteome</keyword>
<feature type="transmembrane region" description="Helical" evidence="1">
    <location>
        <begin position="6"/>
        <end position="24"/>
    </location>
</feature>
<name>A0AAU9PJ95_9ASTR</name>